<gene>
    <name evidence="1" type="ORF">LAB08_R59890</name>
</gene>
<dbReference type="RefSeq" id="WP_096514165.1">
    <property type="nucleotide sequence ID" value="NZ_AP017423.2"/>
</dbReference>
<dbReference type="EMBL" id="AP017423">
    <property type="protein sequence ID" value="BCX71301.1"/>
    <property type="molecule type" value="Genomic_DNA"/>
</dbReference>
<accession>A0ABM7S0B2</accession>
<name>A0ABM7S0B2_9PSED</name>
<reference evidence="1 2" key="1">
    <citation type="submission" date="2016-04" db="EMBL/GenBank/DDBJ databases">
        <title>Complete genome sequence of Pseudomonas sp. LAB-08 isolated from TCE contaminated aquifer soil.</title>
        <authorList>
            <person name="Dohra H."/>
            <person name="Suzuki K."/>
            <person name="Fatma A."/>
            <person name="Inuzuka Y."/>
            <person name="Honjo M."/>
            <person name="Tashiro Y."/>
            <person name="Futamata H."/>
        </authorList>
    </citation>
    <scope>NUCLEOTIDE SEQUENCE [LARGE SCALE GENOMIC DNA]</scope>
    <source>
        <strain evidence="1 2">LAB-08</strain>
    </source>
</reference>
<evidence type="ECO:0000313" key="1">
    <source>
        <dbReference type="EMBL" id="BCX71301.1"/>
    </source>
</evidence>
<sequence length="100" mass="11367">MSITTKDWTAQIATREPNAYLRVTGAISGPRVKLVRSLRQVSNYDLRLDLEIDLLNEDTLHIVSDLPIEYKAMGNHNITGVSIFHEGNLIHHINKILITY</sequence>
<protein>
    <submittedName>
        <fullName evidence="1">Uncharacterized protein</fullName>
    </submittedName>
</protein>
<dbReference type="Proteomes" id="UP000218595">
    <property type="component" value="Chromosome"/>
</dbReference>
<organism evidence="1 2">
    <name type="scientific">Pseudomonas izuensis</name>
    <dbReference type="NCBI Taxonomy" id="2684212"/>
    <lineage>
        <taxon>Bacteria</taxon>
        <taxon>Pseudomonadati</taxon>
        <taxon>Pseudomonadota</taxon>
        <taxon>Gammaproteobacteria</taxon>
        <taxon>Pseudomonadales</taxon>
        <taxon>Pseudomonadaceae</taxon>
        <taxon>Pseudomonas</taxon>
    </lineage>
</organism>
<proteinExistence type="predicted"/>
<evidence type="ECO:0000313" key="2">
    <source>
        <dbReference type="Proteomes" id="UP000218595"/>
    </source>
</evidence>
<keyword evidence="2" id="KW-1185">Reference proteome</keyword>